<keyword evidence="4" id="KW-0804">Transcription</keyword>
<name>A0A7X6DLV4_9BACT</name>
<dbReference type="Gene3D" id="1.10.10.60">
    <property type="entry name" value="Homeodomain-like"/>
    <property type="match status" value="1"/>
</dbReference>
<dbReference type="CDD" id="cd00009">
    <property type="entry name" value="AAA"/>
    <property type="match status" value="1"/>
</dbReference>
<dbReference type="PANTHER" id="PTHR32071">
    <property type="entry name" value="TRANSCRIPTIONAL REGULATORY PROTEIN"/>
    <property type="match status" value="1"/>
</dbReference>
<organism evidence="6 7">
    <name type="scientific">Candidatus Manganitrophus noduliformans</name>
    <dbReference type="NCBI Taxonomy" id="2606439"/>
    <lineage>
        <taxon>Bacteria</taxon>
        <taxon>Pseudomonadati</taxon>
        <taxon>Nitrospirota</taxon>
        <taxon>Nitrospiria</taxon>
        <taxon>Candidatus Troglogloeales</taxon>
        <taxon>Candidatus Manganitrophaceae</taxon>
        <taxon>Candidatus Manganitrophus</taxon>
    </lineage>
</organism>
<dbReference type="SMART" id="SM00382">
    <property type="entry name" value="AAA"/>
    <property type="match status" value="1"/>
</dbReference>
<evidence type="ECO:0000256" key="2">
    <source>
        <dbReference type="ARBA" id="ARBA00022840"/>
    </source>
</evidence>
<dbReference type="Pfam" id="PF25601">
    <property type="entry name" value="AAA_lid_14"/>
    <property type="match status" value="1"/>
</dbReference>
<accession>A0A7X6DLV4</accession>
<dbReference type="InterPro" id="IPR003593">
    <property type="entry name" value="AAA+_ATPase"/>
</dbReference>
<dbReference type="InterPro" id="IPR009057">
    <property type="entry name" value="Homeodomain-like_sf"/>
</dbReference>
<dbReference type="PROSITE" id="PS00688">
    <property type="entry name" value="SIGMA54_INTERACT_3"/>
    <property type="match status" value="1"/>
</dbReference>
<dbReference type="InterPro" id="IPR058031">
    <property type="entry name" value="AAA_lid_NorR"/>
</dbReference>
<dbReference type="PROSITE" id="PS50045">
    <property type="entry name" value="SIGMA54_INTERACT_4"/>
    <property type="match status" value="1"/>
</dbReference>
<evidence type="ECO:0000313" key="7">
    <source>
        <dbReference type="Proteomes" id="UP000534783"/>
    </source>
</evidence>
<feature type="domain" description="Sigma-54 factor interaction" evidence="5">
    <location>
        <begin position="4"/>
        <end position="233"/>
    </location>
</feature>
<dbReference type="FunFam" id="3.40.50.300:FF:000006">
    <property type="entry name" value="DNA-binding transcriptional regulator NtrC"/>
    <property type="match status" value="1"/>
</dbReference>
<dbReference type="InterPro" id="IPR002197">
    <property type="entry name" value="HTH_Fis"/>
</dbReference>
<protein>
    <submittedName>
        <fullName evidence="6">Sigma-54-dependent Fis family transcriptional regulator</fullName>
    </submittedName>
</protein>
<keyword evidence="3" id="KW-0805">Transcription regulation</keyword>
<dbReference type="GO" id="GO:0005524">
    <property type="term" value="F:ATP binding"/>
    <property type="evidence" value="ECO:0007669"/>
    <property type="project" value="UniProtKB-KW"/>
</dbReference>
<dbReference type="SUPFAM" id="SSF52540">
    <property type="entry name" value="P-loop containing nucleoside triphosphate hydrolases"/>
    <property type="match status" value="1"/>
</dbReference>
<proteinExistence type="predicted"/>
<dbReference type="PANTHER" id="PTHR32071:SF113">
    <property type="entry name" value="ALGINATE BIOSYNTHESIS TRANSCRIPTIONAL REGULATORY PROTEIN ALGB"/>
    <property type="match status" value="1"/>
</dbReference>
<dbReference type="EMBL" id="VTOW01000001">
    <property type="protein sequence ID" value="NKE69598.1"/>
    <property type="molecule type" value="Genomic_DNA"/>
</dbReference>
<keyword evidence="7" id="KW-1185">Reference proteome</keyword>
<evidence type="ECO:0000256" key="4">
    <source>
        <dbReference type="ARBA" id="ARBA00023163"/>
    </source>
</evidence>
<dbReference type="SUPFAM" id="SSF46689">
    <property type="entry name" value="Homeodomain-like"/>
    <property type="match status" value="1"/>
</dbReference>
<dbReference type="Pfam" id="PF00158">
    <property type="entry name" value="Sigma54_activat"/>
    <property type="match status" value="1"/>
</dbReference>
<gene>
    <name evidence="6" type="ORF">MNODULE_02395</name>
</gene>
<evidence type="ECO:0000256" key="3">
    <source>
        <dbReference type="ARBA" id="ARBA00023015"/>
    </source>
</evidence>
<reference evidence="6 7" key="1">
    <citation type="journal article" date="2020" name="Nature">
        <title>Bacterial chemolithoautotrophy via manganese oxidation.</title>
        <authorList>
            <person name="Yu H."/>
            <person name="Leadbetter J.R."/>
        </authorList>
    </citation>
    <scope>NUCLEOTIDE SEQUENCE [LARGE SCALE GENOMIC DNA]</scope>
    <source>
        <strain evidence="6 7">Mn-1</strain>
    </source>
</reference>
<dbReference type="InterPro" id="IPR025944">
    <property type="entry name" value="Sigma_54_int_dom_CS"/>
</dbReference>
<sequence length="326" mass="36376">MGSLIGESDPFVKALRQISLLARCDATVLLSGETGTGKELAARAIHYLSARAGGPFIPVNCSALPETLLENELFGHTKGAYTDASLPQRGLIAEAESGTLFLDEIDGLSLTAQAKILRFLQEGEYRPLGGRQPLQADVRIVAATNANLVEKVKAGTFREDLYFRLYILSLSLPPLRERSEDIPLLAKYFLKKYCRRFRSDYKILSPAALMKLSSYAWPGNVRELEAVIQRAIVHSPVSLIQAEEIDLPHAENPPRRGYPFRTLKRRAIDTFEKSYLSQLLMTHRGNISRAAKEAGKDRRAFRRLMEKHGLIRQQFINAGQGDAQVI</sequence>
<evidence type="ECO:0000313" key="6">
    <source>
        <dbReference type="EMBL" id="NKE69598.1"/>
    </source>
</evidence>
<dbReference type="Gene3D" id="1.10.8.60">
    <property type="match status" value="1"/>
</dbReference>
<dbReference type="Proteomes" id="UP000534783">
    <property type="component" value="Unassembled WGS sequence"/>
</dbReference>
<dbReference type="GO" id="GO:0043565">
    <property type="term" value="F:sequence-specific DNA binding"/>
    <property type="evidence" value="ECO:0007669"/>
    <property type="project" value="InterPro"/>
</dbReference>
<dbReference type="AlphaFoldDB" id="A0A7X6DLV4"/>
<dbReference type="Pfam" id="PF02954">
    <property type="entry name" value="HTH_8"/>
    <property type="match status" value="1"/>
</dbReference>
<dbReference type="GO" id="GO:0006355">
    <property type="term" value="P:regulation of DNA-templated transcription"/>
    <property type="evidence" value="ECO:0007669"/>
    <property type="project" value="InterPro"/>
</dbReference>
<evidence type="ECO:0000259" key="5">
    <source>
        <dbReference type="PROSITE" id="PS50045"/>
    </source>
</evidence>
<dbReference type="InterPro" id="IPR027417">
    <property type="entry name" value="P-loop_NTPase"/>
</dbReference>
<comment type="caution">
    <text evidence="6">The sequence shown here is derived from an EMBL/GenBank/DDBJ whole genome shotgun (WGS) entry which is preliminary data.</text>
</comment>
<dbReference type="InterPro" id="IPR002078">
    <property type="entry name" value="Sigma_54_int"/>
</dbReference>
<keyword evidence="2" id="KW-0067">ATP-binding</keyword>
<keyword evidence="1" id="KW-0547">Nucleotide-binding</keyword>
<dbReference type="Gene3D" id="3.40.50.300">
    <property type="entry name" value="P-loop containing nucleotide triphosphate hydrolases"/>
    <property type="match status" value="1"/>
</dbReference>
<evidence type="ECO:0000256" key="1">
    <source>
        <dbReference type="ARBA" id="ARBA00022741"/>
    </source>
</evidence>